<dbReference type="PANTHER" id="PTHR35936">
    <property type="entry name" value="MEMBRANE-BOUND LYTIC MUREIN TRANSGLYCOSYLASE F"/>
    <property type="match status" value="1"/>
</dbReference>
<organism evidence="3 4">
    <name type="scientific">Candidatus Segetimicrobium genomatis</name>
    <dbReference type="NCBI Taxonomy" id="2569760"/>
    <lineage>
        <taxon>Bacteria</taxon>
        <taxon>Bacillati</taxon>
        <taxon>Candidatus Sysuimicrobiota</taxon>
        <taxon>Candidatus Sysuimicrobiia</taxon>
        <taxon>Candidatus Sysuimicrobiales</taxon>
        <taxon>Candidatus Segetimicrobiaceae</taxon>
        <taxon>Candidatus Segetimicrobium</taxon>
    </lineage>
</organism>
<proteinExistence type="predicted"/>
<evidence type="ECO:0000256" key="1">
    <source>
        <dbReference type="ARBA" id="ARBA00022729"/>
    </source>
</evidence>
<evidence type="ECO:0000313" key="4">
    <source>
        <dbReference type="Proteomes" id="UP000320048"/>
    </source>
</evidence>
<dbReference type="PANTHER" id="PTHR35936:SF17">
    <property type="entry name" value="ARGININE-BINDING EXTRACELLULAR PROTEIN ARTP"/>
    <property type="match status" value="1"/>
</dbReference>
<dbReference type="AlphaFoldDB" id="A0A537JBE7"/>
<dbReference type="CDD" id="cd13530">
    <property type="entry name" value="PBP2_peptides_like"/>
    <property type="match status" value="1"/>
</dbReference>
<dbReference type="Pfam" id="PF00497">
    <property type="entry name" value="SBP_bac_3"/>
    <property type="match status" value="1"/>
</dbReference>
<evidence type="ECO:0000313" key="3">
    <source>
        <dbReference type="EMBL" id="TMI80672.1"/>
    </source>
</evidence>
<feature type="domain" description="Solute-binding protein family 3/N-terminal" evidence="2">
    <location>
        <begin position="55"/>
        <end position="274"/>
    </location>
</feature>
<comment type="caution">
    <text evidence="3">The sequence shown here is derived from an EMBL/GenBank/DDBJ whole genome shotgun (WGS) entry which is preliminary data.</text>
</comment>
<evidence type="ECO:0000259" key="2">
    <source>
        <dbReference type="SMART" id="SM00062"/>
    </source>
</evidence>
<dbReference type="EMBL" id="VBAO01000205">
    <property type="protein sequence ID" value="TMI80672.1"/>
    <property type="molecule type" value="Genomic_DNA"/>
</dbReference>
<sequence>MTRMQARTRELLCVLLATLFLAVTSIPGFAGVAGVTGINSFTGGDGSFKRVLREGIVIGIADDYPFTYQDTKTKEMDGLDVRIFRLVTKLLGIEKVSWQIVQFDAMIPGLIAKRWDVAADNIHENPKRLAVIDFTSPAYWYGSSLAVYKGNPKNIHTAADLAGKVVGAVRGSFNHNFLEKRKDLKELKLYTTNESEFADLAAGRIDVTMEDDIKVGLFIKQHPGVPMEVATGYAPSLEEYGYARYGIRKDDIDLNHAISRAIDELRAKREGIPKVLEDGGLGLRNMWYWPVK</sequence>
<reference evidence="3 4" key="1">
    <citation type="journal article" date="2019" name="Nat. Microbiol.">
        <title>Mediterranean grassland soil C-N compound turnover is dependent on rainfall and depth, and is mediated by genomically divergent microorganisms.</title>
        <authorList>
            <person name="Diamond S."/>
            <person name="Andeer P.F."/>
            <person name="Li Z."/>
            <person name="Crits-Christoph A."/>
            <person name="Burstein D."/>
            <person name="Anantharaman K."/>
            <person name="Lane K.R."/>
            <person name="Thomas B.C."/>
            <person name="Pan C."/>
            <person name="Northen T.R."/>
            <person name="Banfield J.F."/>
        </authorList>
    </citation>
    <scope>NUCLEOTIDE SEQUENCE [LARGE SCALE GENOMIC DNA]</scope>
    <source>
        <strain evidence="3">NP_7</strain>
    </source>
</reference>
<dbReference type="InterPro" id="IPR001638">
    <property type="entry name" value="Solute-binding_3/MltF_N"/>
</dbReference>
<dbReference type="SUPFAM" id="SSF53850">
    <property type="entry name" value="Periplasmic binding protein-like II"/>
    <property type="match status" value="1"/>
</dbReference>
<keyword evidence="1" id="KW-0732">Signal</keyword>
<dbReference type="SMART" id="SM00062">
    <property type="entry name" value="PBPb"/>
    <property type="match status" value="1"/>
</dbReference>
<protein>
    <submittedName>
        <fullName evidence="3">Amino acid ABC transporter substrate-binding protein</fullName>
    </submittedName>
</protein>
<name>A0A537JBE7_9BACT</name>
<gene>
    <name evidence="3" type="ORF">E6H04_08225</name>
</gene>
<dbReference type="Gene3D" id="3.40.190.10">
    <property type="entry name" value="Periplasmic binding protein-like II"/>
    <property type="match status" value="2"/>
</dbReference>
<accession>A0A537JBE7</accession>
<dbReference type="Proteomes" id="UP000320048">
    <property type="component" value="Unassembled WGS sequence"/>
</dbReference>